<feature type="signal peptide" evidence="1">
    <location>
        <begin position="1"/>
        <end position="18"/>
    </location>
</feature>
<dbReference type="EMBL" id="CM017632">
    <property type="protein sequence ID" value="TYH49299.1"/>
    <property type="molecule type" value="Genomic_DNA"/>
</dbReference>
<organism evidence="2 3">
    <name type="scientific">Gossypium tomentosum</name>
    <name type="common">Hawaiian cotton</name>
    <name type="synonym">Gossypium sandvicense</name>
    <dbReference type="NCBI Taxonomy" id="34277"/>
    <lineage>
        <taxon>Eukaryota</taxon>
        <taxon>Viridiplantae</taxon>
        <taxon>Streptophyta</taxon>
        <taxon>Embryophyta</taxon>
        <taxon>Tracheophyta</taxon>
        <taxon>Spermatophyta</taxon>
        <taxon>Magnoliopsida</taxon>
        <taxon>eudicotyledons</taxon>
        <taxon>Gunneridae</taxon>
        <taxon>Pentapetalae</taxon>
        <taxon>rosids</taxon>
        <taxon>malvids</taxon>
        <taxon>Malvales</taxon>
        <taxon>Malvaceae</taxon>
        <taxon>Malvoideae</taxon>
        <taxon>Gossypium</taxon>
    </lineage>
</organism>
<protein>
    <submittedName>
        <fullName evidence="2">Uncharacterized protein</fullName>
    </submittedName>
</protein>
<proteinExistence type="predicted"/>
<evidence type="ECO:0000256" key="1">
    <source>
        <dbReference type="SAM" id="SignalP"/>
    </source>
</evidence>
<evidence type="ECO:0000313" key="2">
    <source>
        <dbReference type="EMBL" id="TYH49299.1"/>
    </source>
</evidence>
<dbReference type="AlphaFoldDB" id="A0A5D2J4V3"/>
<keyword evidence="1" id="KW-0732">Signal</keyword>
<accession>A0A5D2J4V3</accession>
<evidence type="ECO:0000313" key="3">
    <source>
        <dbReference type="Proteomes" id="UP000322667"/>
    </source>
</evidence>
<name>A0A5D2J4V3_GOSTO</name>
<gene>
    <name evidence="2" type="ORF">ES332_D10G126500v1</name>
</gene>
<sequence length="139" mass="15770">MPLLHRLLLFFLRFSCSSELDESDSELALLEADELKLPDSSLDSDSDAGFCCCMLSRGMFFKYSRKFSVIPPSPMEVKKLMENHVFLGLSLGKIDSNESCIVGSESHSFSLRIPRCSDSSYTITKYQNQHNKIFQLRGK</sequence>
<reference evidence="2 3" key="1">
    <citation type="submission" date="2019-07" db="EMBL/GenBank/DDBJ databases">
        <title>WGS assembly of Gossypium tomentosum.</title>
        <authorList>
            <person name="Chen Z.J."/>
            <person name="Sreedasyam A."/>
            <person name="Ando A."/>
            <person name="Song Q."/>
            <person name="De L."/>
            <person name="Hulse-Kemp A."/>
            <person name="Ding M."/>
            <person name="Ye W."/>
            <person name="Kirkbride R."/>
            <person name="Jenkins J."/>
            <person name="Plott C."/>
            <person name="Lovell J."/>
            <person name="Lin Y.-M."/>
            <person name="Vaughn R."/>
            <person name="Liu B."/>
            <person name="Li W."/>
            <person name="Simpson S."/>
            <person name="Scheffler B."/>
            <person name="Saski C."/>
            <person name="Grover C."/>
            <person name="Hu G."/>
            <person name="Conover J."/>
            <person name="Carlson J."/>
            <person name="Shu S."/>
            <person name="Boston L."/>
            <person name="Williams M."/>
            <person name="Peterson D."/>
            <person name="Mcgee K."/>
            <person name="Jones D."/>
            <person name="Wendel J."/>
            <person name="Stelly D."/>
            <person name="Grimwood J."/>
            <person name="Schmutz J."/>
        </authorList>
    </citation>
    <scope>NUCLEOTIDE SEQUENCE [LARGE SCALE GENOMIC DNA]</scope>
    <source>
        <strain evidence="2">7179.01</strain>
    </source>
</reference>
<dbReference type="Proteomes" id="UP000322667">
    <property type="component" value="Chromosome D10"/>
</dbReference>
<feature type="chain" id="PRO_5023058101" evidence="1">
    <location>
        <begin position="19"/>
        <end position="139"/>
    </location>
</feature>
<keyword evidence="3" id="KW-1185">Reference proteome</keyword>